<gene>
    <name evidence="1" type="ORF">LIER_29219</name>
</gene>
<dbReference type="EMBL" id="BAABME010009989">
    <property type="protein sequence ID" value="GAA0176177.1"/>
    <property type="molecule type" value="Genomic_DNA"/>
</dbReference>
<dbReference type="AlphaFoldDB" id="A0AAV3RNI8"/>
<reference evidence="1 2" key="1">
    <citation type="submission" date="2024-01" db="EMBL/GenBank/DDBJ databases">
        <title>The complete chloroplast genome sequence of Lithospermum erythrorhizon: insights into the phylogenetic relationship among Boraginaceae species and the maternal lineages of purple gromwells.</title>
        <authorList>
            <person name="Okada T."/>
            <person name="Watanabe K."/>
        </authorList>
    </citation>
    <scope>NUCLEOTIDE SEQUENCE [LARGE SCALE GENOMIC DNA]</scope>
</reference>
<evidence type="ECO:0000313" key="1">
    <source>
        <dbReference type="EMBL" id="GAA0176177.1"/>
    </source>
</evidence>
<sequence length="292" mass="33812">MKPLNSYKEVPKLTGSVATLNRFIFNSGKMNLPFFKNLRHMSKEKKLKAYLEAHPIKVVTDQPLKRVLSSAALSGRLTTWAIELRKFDISYIPRTSVRECRSTHFGTQEDTMEMALRLSLPSTNNEAEYEAMITGLRLVKSLRVEELLVVEISQVLKWIIFEHIPRVENERADRLSRLDTTYYSELPEGVYVEVYDQPAYKKEVIKSIVRPNSMDWRDSIIEYLAQGRLPNCTSKPRRGLGIVIILSKLSPKWEGPYRVKRIVGPSTYELEDLDGRSSPRTWYASKLCKYYV</sequence>
<accession>A0AAV3RNI8</accession>
<keyword evidence="2" id="KW-1185">Reference proteome</keyword>
<dbReference type="InterPro" id="IPR012337">
    <property type="entry name" value="RNaseH-like_sf"/>
</dbReference>
<comment type="caution">
    <text evidence="1">The sequence shown here is derived from an EMBL/GenBank/DDBJ whole genome shotgun (WGS) entry which is preliminary data.</text>
</comment>
<dbReference type="GO" id="GO:0003676">
    <property type="term" value="F:nucleic acid binding"/>
    <property type="evidence" value="ECO:0007669"/>
    <property type="project" value="InterPro"/>
</dbReference>
<dbReference type="PANTHER" id="PTHR48475:SF2">
    <property type="entry name" value="RIBONUCLEASE H"/>
    <property type="match status" value="1"/>
</dbReference>
<dbReference type="SUPFAM" id="SSF53098">
    <property type="entry name" value="Ribonuclease H-like"/>
    <property type="match status" value="1"/>
</dbReference>
<dbReference type="Proteomes" id="UP001454036">
    <property type="component" value="Unassembled WGS sequence"/>
</dbReference>
<name>A0AAV3RNI8_LITER</name>
<dbReference type="InterPro" id="IPR036397">
    <property type="entry name" value="RNaseH_sf"/>
</dbReference>
<protein>
    <recommendedName>
        <fullName evidence="3">Reverse transcriptase RNase H-like domain-containing protein</fullName>
    </recommendedName>
</protein>
<evidence type="ECO:0000313" key="2">
    <source>
        <dbReference type="Proteomes" id="UP001454036"/>
    </source>
</evidence>
<dbReference type="Gene3D" id="3.30.420.10">
    <property type="entry name" value="Ribonuclease H-like superfamily/Ribonuclease H"/>
    <property type="match status" value="1"/>
</dbReference>
<evidence type="ECO:0008006" key="3">
    <source>
        <dbReference type="Google" id="ProtNLM"/>
    </source>
</evidence>
<organism evidence="1 2">
    <name type="scientific">Lithospermum erythrorhizon</name>
    <name type="common">Purple gromwell</name>
    <name type="synonym">Lithospermum officinale var. erythrorhizon</name>
    <dbReference type="NCBI Taxonomy" id="34254"/>
    <lineage>
        <taxon>Eukaryota</taxon>
        <taxon>Viridiplantae</taxon>
        <taxon>Streptophyta</taxon>
        <taxon>Embryophyta</taxon>
        <taxon>Tracheophyta</taxon>
        <taxon>Spermatophyta</taxon>
        <taxon>Magnoliopsida</taxon>
        <taxon>eudicotyledons</taxon>
        <taxon>Gunneridae</taxon>
        <taxon>Pentapetalae</taxon>
        <taxon>asterids</taxon>
        <taxon>lamiids</taxon>
        <taxon>Boraginales</taxon>
        <taxon>Boraginaceae</taxon>
        <taxon>Boraginoideae</taxon>
        <taxon>Lithospermeae</taxon>
        <taxon>Lithospermum</taxon>
    </lineage>
</organism>
<proteinExistence type="predicted"/>
<dbReference type="PANTHER" id="PTHR48475">
    <property type="entry name" value="RIBONUCLEASE H"/>
    <property type="match status" value="1"/>
</dbReference>